<feature type="compositionally biased region" description="Polar residues" evidence="1">
    <location>
        <begin position="222"/>
        <end position="235"/>
    </location>
</feature>
<dbReference type="VEuPathDB" id="FungiDB:CPAG_04714"/>
<keyword evidence="2" id="KW-1133">Transmembrane helix</keyword>
<reference evidence="4" key="2">
    <citation type="journal article" date="2009" name="Genome Res.">
        <title>Comparative genomic analyses of the human fungal pathogens Coccidioides and their relatives.</title>
        <authorList>
            <person name="Sharpton T.J."/>
            <person name="Stajich J.E."/>
            <person name="Rounsley S.D."/>
            <person name="Gardner M.J."/>
            <person name="Wortman J.R."/>
            <person name="Jordar V.S."/>
            <person name="Maiti R."/>
            <person name="Kodira C.D."/>
            <person name="Neafsey D.E."/>
            <person name="Zeng Q."/>
            <person name="Hung C.-Y."/>
            <person name="McMahan C."/>
            <person name="Muszewska A."/>
            <person name="Grynberg M."/>
            <person name="Mandel M.A."/>
            <person name="Kellner E.M."/>
            <person name="Barker B.M."/>
            <person name="Galgiani J.N."/>
            <person name="Orbach M.J."/>
            <person name="Kirkland T.N."/>
            <person name="Cole G.T."/>
            <person name="Henn M.R."/>
            <person name="Birren B.W."/>
            <person name="Taylor J.W."/>
        </authorList>
    </citation>
    <scope>NUCLEOTIDE SEQUENCE [LARGE SCALE GENOMIC DNA]</scope>
    <source>
        <strain evidence="4">RMSCC 3488</strain>
    </source>
</reference>
<feature type="region of interest" description="Disordered" evidence="1">
    <location>
        <begin position="195"/>
        <end position="310"/>
    </location>
</feature>
<evidence type="ECO:0000256" key="1">
    <source>
        <dbReference type="SAM" id="MobiDB-lite"/>
    </source>
</evidence>
<feature type="region of interest" description="Disordered" evidence="1">
    <location>
        <begin position="526"/>
        <end position="607"/>
    </location>
</feature>
<gene>
    <name evidence="3" type="ORF">CPAG_04714</name>
</gene>
<evidence type="ECO:0000256" key="2">
    <source>
        <dbReference type="SAM" id="Phobius"/>
    </source>
</evidence>
<reference evidence="3 4" key="1">
    <citation type="submission" date="2007-06" db="EMBL/GenBank/DDBJ databases">
        <title>The Genome Sequence of Coccidioides posadasii RMSCC_3488.</title>
        <authorList>
            <consortium name="Coccidioides Genome Resources Consortium"/>
            <consortium name="The Broad Institute Genome Sequencing Platform"/>
            <person name="Henn M.R."/>
            <person name="Sykes S."/>
            <person name="Young S."/>
            <person name="Jaffe D."/>
            <person name="Berlin A."/>
            <person name="Alvarez P."/>
            <person name="Butler J."/>
            <person name="Gnerre S."/>
            <person name="Grabherr M."/>
            <person name="Mauceli E."/>
            <person name="Brockman W."/>
            <person name="Kodira C."/>
            <person name="Alvarado L."/>
            <person name="Zeng Q."/>
            <person name="Crawford M."/>
            <person name="Antoine C."/>
            <person name="Devon K."/>
            <person name="Galgiani J."/>
            <person name="Orsborn K."/>
            <person name="Lewis M.L."/>
            <person name="Nusbaum C."/>
            <person name="Galagan J."/>
            <person name="Birren B."/>
        </authorList>
    </citation>
    <scope>NUCLEOTIDE SEQUENCE [LARGE SCALE GENOMIC DNA]</scope>
    <source>
        <strain evidence="3 4">RMSCC 3488</strain>
    </source>
</reference>
<name>A0A0J6FGA7_COCPO</name>
<evidence type="ECO:0000313" key="4">
    <source>
        <dbReference type="Proteomes" id="UP000054567"/>
    </source>
</evidence>
<feature type="compositionally biased region" description="Polar residues" evidence="1">
    <location>
        <begin position="397"/>
        <end position="410"/>
    </location>
</feature>
<proteinExistence type="predicted"/>
<dbReference type="AlphaFoldDB" id="A0A0J6FGA7"/>
<feature type="region of interest" description="Disordered" evidence="1">
    <location>
        <begin position="343"/>
        <end position="427"/>
    </location>
</feature>
<keyword evidence="2" id="KW-0472">Membrane</keyword>
<feature type="compositionally biased region" description="Polar residues" evidence="1">
    <location>
        <begin position="545"/>
        <end position="563"/>
    </location>
</feature>
<feature type="compositionally biased region" description="Basic residues" evidence="1">
    <location>
        <begin position="208"/>
        <end position="221"/>
    </location>
</feature>
<accession>A0A0J6FGA7</accession>
<keyword evidence="2" id="KW-0812">Transmembrane</keyword>
<feature type="compositionally biased region" description="Basic residues" evidence="1">
    <location>
        <begin position="588"/>
        <end position="607"/>
    </location>
</feature>
<reference evidence="4" key="3">
    <citation type="journal article" date="2010" name="Genome Res.">
        <title>Population genomic sequencing of Coccidioides fungi reveals recent hybridization and transposon control.</title>
        <authorList>
            <person name="Neafsey D.E."/>
            <person name="Barker B.M."/>
            <person name="Sharpton T.J."/>
            <person name="Stajich J.E."/>
            <person name="Park D.J."/>
            <person name="Whiston E."/>
            <person name="Hung C.-Y."/>
            <person name="McMahan C."/>
            <person name="White J."/>
            <person name="Sykes S."/>
            <person name="Heiman D."/>
            <person name="Young S."/>
            <person name="Zeng Q."/>
            <person name="Abouelleil A."/>
            <person name="Aftuck L."/>
            <person name="Bessette D."/>
            <person name="Brown A."/>
            <person name="FitzGerald M."/>
            <person name="Lui A."/>
            <person name="Macdonald J.P."/>
            <person name="Priest M."/>
            <person name="Orbach M.J."/>
            <person name="Galgiani J.N."/>
            <person name="Kirkland T.N."/>
            <person name="Cole G.T."/>
            <person name="Birren B.W."/>
            <person name="Henn M.R."/>
            <person name="Taylor J.W."/>
            <person name="Rounsley S.D."/>
        </authorList>
    </citation>
    <scope>NUCLEOTIDE SEQUENCE [LARGE SCALE GENOMIC DNA]</scope>
    <source>
        <strain evidence="4">RMSCC 3488</strain>
    </source>
</reference>
<dbReference type="Proteomes" id="UP000054567">
    <property type="component" value="Unassembled WGS sequence"/>
</dbReference>
<sequence length="607" mass="66918">MMIAVLPVGPLFGHVTPEAKRTRRSFPVLARTESEPVSAALVALIILAAFMVFGLFVGLFQIGRRHKRTRDSHNAGPEKLERGLGTRATIPTPVENLRSRTGPPLLEGPHAPGHMNGYPPMQVNPEHFPRPPPEVTDHAVMSSHSPFPQSHIQNLDLDVVTIGNESIDDSASQSLASAVTSSVSSIIEKYRHMPEDSVYDSEDSARTARPRRKQVNARNYHRSPNTGDSPYTMFNYTWDDTPGQRHTESPAPGNRLHSPVRLNLARPMSPQTRHQERLGSHETLPNFTANRNEPDEHLGIDSTNHTHHTHQTSLPASCALHKGKFPMRQDSMQVPPLSIRKMPSAPMATTEDTPRVLSSSSNGRGRPERTGGYGGFLQIGPQTRGRPAERGNVAYFNISNSSNTDRPGSSKNREHILSNQDFPRRSPYTGQEISLQKAAILEYLQVKNTPSEGNVDEKTIRFPLQATSTISDQSPGSSNPLSPAVTPNEQIEFRDSTNGSYPFIHKQAREVLESVHLGLAPPRESANFEWEEKRRPPASDIEPTQDVQAASSSQGRSGNDLSPDSSDVLEGSLSSSSGTSAAGNRGDSRRKKKRQSRLHNLVRKFLY</sequence>
<dbReference type="OrthoDB" id="4199789at2759"/>
<evidence type="ECO:0000313" key="3">
    <source>
        <dbReference type="EMBL" id="KMM68385.1"/>
    </source>
</evidence>
<dbReference type="EMBL" id="DS268110">
    <property type="protein sequence ID" value="KMM68385.1"/>
    <property type="molecule type" value="Genomic_DNA"/>
</dbReference>
<feature type="transmembrane region" description="Helical" evidence="2">
    <location>
        <begin position="37"/>
        <end position="60"/>
    </location>
</feature>
<feature type="compositionally biased region" description="Low complexity" evidence="1">
    <location>
        <begin position="564"/>
        <end position="580"/>
    </location>
</feature>
<organism evidence="3 4">
    <name type="scientific">Coccidioides posadasii RMSCC 3488</name>
    <dbReference type="NCBI Taxonomy" id="454284"/>
    <lineage>
        <taxon>Eukaryota</taxon>
        <taxon>Fungi</taxon>
        <taxon>Dikarya</taxon>
        <taxon>Ascomycota</taxon>
        <taxon>Pezizomycotina</taxon>
        <taxon>Eurotiomycetes</taxon>
        <taxon>Eurotiomycetidae</taxon>
        <taxon>Onygenales</taxon>
        <taxon>Onygenaceae</taxon>
        <taxon>Coccidioides</taxon>
    </lineage>
</organism>
<feature type="region of interest" description="Disordered" evidence="1">
    <location>
        <begin position="467"/>
        <end position="486"/>
    </location>
</feature>
<protein>
    <submittedName>
        <fullName evidence="3">Uncharacterized protein</fullName>
    </submittedName>
</protein>